<evidence type="ECO:0000256" key="1">
    <source>
        <dbReference type="SAM" id="Phobius"/>
    </source>
</evidence>
<protein>
    <submittedName>
        <fullName evidence="3">Glycine betaine/proline transport system substrate-binding protein</fullName>
    </submittedName>
</protein>
<evidence type="ECO:0000313" key="4">
    <source>
        <dbReference type="Proteomes" id="UP000199266"/>
    </source>
</evidence>
<dbReference type="EMBL" id="FNPD01000005">
    <property type="protein sequence ID" value="SDX88518.1"/>
    <property type="molecule type" value="Genomic_DNA"/>
</dbReference>
<proteinExistence type="predicted"/>
<name>A0A1H3FDQ3_9BACT</name>
<dbReference type="InterPro" id="IPR007210">
    <property type="entry name" value="ABC_Gly_betaine_transp_sub-bd"/>
</dbReference>
<dbReference type="AlphaFoldDB" id="A0A1H3FDQ3"/>
<reference evidence="4" key="1">
    <citation type="submission" date="2016-10" db="EMBL/GenBank/DDBJ databases">
        <authorList>
            <person name="Varghese N."/>
            <person name="Submissions S."/>
        </authorList>
    </citation>
    <scope>NUCLEOTIDE SEQUENCE [LARGE SCALE GENOMIC DNA]</scope>
    <source>
        <strain evidence="4">DSM 13490</strain>
    </source>
</reference>
<evidence type="ECO:0000259" key="2">
    <source>
        <dbReference type="Pfam" id="PF04069"/>
    </source>
</evidence>
<sequence length="378" mass="43491">MVDIQGGVCCIYRRLLYAFNGVLQLEYERKKREERGFRMSLSKKTLYLILGLVFVFTVAAAGAEKCFARNGNGKITFADFSWESVQVHNRIAGYLIRHGWGREVEYMLVEEVPGFMGLERGDIQIAMEAWVDNAASYWEEAKKRGMIISLGKNYPDAPQGWYVPTYIIEGDEERGIKPMASDLKSVSDLPKYWELFKDPELKTKGRFNNGPSGWIISVINEKRLKAYGLDKTYRNFYTGSAAALASAIAGAYERGNPVLAYYWEPTPLLGMYDMTRLEEPPYDEKVWNDTGACEMPKCRVLKVANRDFLEENPEIEEMLKRYRTSLELTNEVLAYMKKNAVTPKDAAEWFLKTHPKLWRSWIANPKVQEKIARSLEQI</sequence>
<keyword evidence="4" id="KW-1185">Reference proteome</keyword>
<evidence type="ECO:0000313" key="3">
    <source>
        <dbReference type="EMBL" id="SDX88518.1"/>
    </source>
</evidence>
<dbReference type="Gene3D" id="3.40.190.100">
    <property type="entry name" value="Glycine betaine-binding periplasmic protein, domain 2"/>
    <property type="match status" value="1"/>
</dbReference>
<dbReference type="SUPFAM" id="SSF53850">
    <property type="entry name" value="Periplasmic binding protein-like II"/>
    <property type="match status" value="1"/>
</dbReference>
<keyword evidence="1" id="KW-1133">Transmembrane helix</keyword>
<dbReference type="Pfam" id="PF04069">
    <property type="entry name" value="OpuAC"/>
    <property type="match status" value="1"/>
</dbReference>
<gene>
    <name evidence="3" type="ORF">SAMN03080603_00992</name>
</gene>
<keyword evidence="1" id="KW-0472">Membrane</keyword>
<dbReference type="Proteomes" id="UP000199266">
    <property type="component" value="Unassembled WGS sequence"/>
</dbReference>
<dbReference type="CDD" id="cd13641">
    <property type="entry name" value="PBP2_HisX_like"/>
    <property type="match status" value="1"/>
</dbReference>
<accession>A0A1H3FDQ3</accession>
<dbReference type="Gene3D" id="3.10.105.10">
    <property type="entry name" value="Dipeptide-binding Protein, Domain 3"/>
    <property type="match status" value="2"/>
</dbReference>
<keyword evidence="1" id="KW-0812">Transmembrane</keyword>
<feature type="domain" description="ABC-type glycine betaine transport system substrate-binding" evidence="2">
    <location>
        <begin position="74"/>
        <end position="352"/>
    </location>
</feature>
<feature type="transmembrane region" description="Helical" evidence="1">
    <location>
        <begin position="45"/>
        <end position="63"/>
    </location>
</feature>
<dbReference type="GO" id="GO:0043190">
    <property type="term" value="C:ATP-binding cassette (ABC) transporter complex"/>
    <property type="evidence" value="ECO:0007669"/>
    <property type="project" value="InterPro"/>
</dbReference>
<dbReference type="GO" id="GO:0022857">
    <property type="term" value="F:transmembrane transporter activity"/>
    <property type="evidence" value="ECO:0007669"/>
    <property type="project" value="InterPro"/>
</dbReference>
<organism evidence="3 4">
    <name type="scientific">Acetomicrobium thermoterrenum DSM 13490</name>
    <dbReference type="NCBI Taxonomy" id="1120987"/>
    <lineage>
        <taxon>Bacteria</taxon>
        <taxon>Thermotogati</taxon>
        <taxon>Synergistota</taxon>
        <taxon>Synergistia</taxon>
        <taxon>Synergistales</taxon>
        <taxon>Acetomicrobiaceae</taxon>
        <taxon>Acetomicrobium</taxon>
    </lineage>
</organism>